<dbReference type="Pfam" id="PF07687">
    <property type="entry name" value="M20_dimer"/>
    <property type="match status" value="1"/>
</dbReference>
<dbReference type="Gene3D" id="3.40.630.10">
    <property type="entry name" value="Zn peptidases"/>
    <property type="match status" value="1"/>
</dbReference>
<evidence type="ECO:0000313" key="5">
    <source>
        <dbReference type="Proteomes" id="UP000050741"/>
    </source>
</evidence>
<dbReference type="GO" id="GO:0006508">
    <property type="term" value="P:proteolysis"/>
    <property type="evidence" value="ECO:0007669"/>
    <property type="project" value="UniProtKB-KW"/>
</dbReference>
<dbReference type="InterPro" id="IPR002933">
    <property type="entry name" value="Peptidase_M20"/>
</dbReference>
<evidence type="ECO:0000256" key="2">
    <source>
        <dbReference type="ARBA" id="ARBA00022723"/>
    </source>
</evidence>
<dbReference type="GO" id="GO:0046872">
    <property type="term" value="F:metal ion binding"/>
    <property type="evidence" value="ECO:0007669"/>
    <property type="project" value="UniProtKB-KW"/>
</dbReference>
<reference evidence="6" key="2">
    <citation type="submission" date="2016-06" db="UniProtKB">
        <authorList>
            <consortium name="WormBaseParasite"/>
        </authorList>
    </citation>
    <scope>IDENTIFICATION</scope>
</reference>
<evidence type="ECO:0000256" key="3">
    <source>
        <dbReference type="ARBA" id="ARBA00022801"/>
    </source>
</evidence>
<dbReference type="InterPro" id="IPR011650">
    <property type="entry name" value="Peptidase_M20_dimer"/>
</dbReference>
<evidence type="ECO:0000313" key="6">
    <source>
        <dbReference type="WBParaSite" id="GPLIN_000461500"/>
    </source>
</evidence>
<keyword evidence="1" id="KW-0645">Protease</keyword>
<dbReference type="Pfam" id="PF01546">
    <property type="entry name" value="Peptidase_M20"/>
    <property type="match status" value="1"/>
</dbReference>
<organism evidence="5 6">
    <name type="scientific">Globodera pallida</name>
    <name type="common">Potato cyst nematode worm</name>
    <name type="synonym">Heterodera pallida</name>
    <dbReference type="NCBI Taxonomy" id="36090"/>
    <lineage>
        <taxon>Eukaryota</taxon>
        <taxon>Metazoa</taxon>
        <taxon>Ecdysozoa</taxon>
        <taxon>Nematoda</taxon>
        <taxon>Chromadorea</taxon>
        <taxon>Rhabditida</taxon>
        <taxon>Tylenchina</taxon>
        <taxon>Tylenchomorpha</taxon>
        <taxon>Tylenchoidea</taxon>
        <taxon>Heteroderidae</taxon>
        <taxon>Heteroderinae</taxon>
        <taxon>Globodera</taxon>
    </lineage>
</organism>
<protein>
    <submittedName>
        <fullName evidence="6">M20_dimer domain-containing protein</fullName>
    </submittedName>
</protein>
<dbReference type="WBParaSite" id="GPLIN_000461500">
    <property type="protein sequence ID" value="GPLIN_000461500"/>
    <property type="gene ID" value="GPLIN_000461500"/>
</dbReference>
<sequence length="362" mass="40696">MSYDSIAVQIDKCKSKWIERLAEAVAIPSVSPSVEYRQEVFRMVDWTEKKILLRWKLCPMGNDKKKRTLLVYGHLDVQPAMLEDGWNTEPFELIEKEGKLFGRGSTDDKGPVLGMEESGSEGLDECVEKYKSFLSDVDFVCISDNYWLGKQKPCITYGLRGLSPFTLEITAPNQDLHSGLYGGTIHEPMNDLCWLLSQLSDTKGTILVKGIDKMVAKLTEEERSLYAKIDFDLEGLKKDIGVEKLTSDDPKEILMRRWRQPALSIHGIEGAFSGKGLKTVIPSKVIGKFSVRLVPHMIPDEVDKAVVAHVTEVWKSRASPNKMIILPMGGSSLPWLGDFKHPHFQAGVKAIKKGKKARKRYG</sequence>
<dbReference type="PANTHER" id="PTHR43270">
    <property type="entry name" value="BETA-ALA-HIS DIPEPTIDASE"/>
    <property type="match status" value="1"/>
</dbReference>
<dbReference type="Proteomes" id="UP000050741">
    <property type="component" value="Unassembled WGS sequence"/>
</dbReference>
<accession>A0A183BVH7</accession>
<reference evidence="5" key="1">
    <citation type="submission" date="2014-05" db="EMBL/GenBank/DDBJ databases">
        <title>The genome and life-stage specific transcriptomes of Globodera pallida elucidate key aspects of plant parasitism by a cyst nematode.</title>
        <authorList>
            <person name="Cotton J.A."/>
            <person name="Lilley C.J."/>
            <person name="Jones L.M."/>
            <person name="Kikuchi T."/>
            <person name="Reid A.J."/>
            <person name="Thorpe P."/>
            <person name="Tsai I.J."/>
            <person name="Beasley H."/>
            <person name="Blok V."/>
            <person name="Cock P.J.A."/>
            <person name="Van den Akker S.E."/>
            <person name="Holroyd N."/>
            <person name="Hunt M."/>
            <person name="Mantelin S."/>
            <person name="Naghra H."/>
            <person name="Pain A."/>
            <person name="Palomares-Rius J.E."/>
            <person name="Zarowiecki M."/>
            <person name="Berriman M."/>
            <person name="Jones J.T."/>
            <person name="Urwin P.E."/>
        </authorList>
    </citation>
    <scope>NUCLEOTIDE SEQUENCE [LARGE SCALE GENOMIC DNA]</scope>
    <source>
        <strain evidence="5">Lindley</strain>
    </source>
</reference>
<dbReference type="Gene3D" id="3.30.70.360">
    <property type="match status" value="1"/>
</dbReference>
<evidence type="ECO:0000259" key="4">
    <source>
        <dbReference type="Pfam" id="PF07687"/>
    </source>
</evidence>
<keyword evidence="5" id="KW-1185">Reference proteome</keyword>
<dbReference type="GO" id="GO:0008233">
    <property type="term" value="F:peptidase activity"/>
    <property type="evidence" value="ECO:0007669"/>
    <property type="project" value="UniProtKB-KW"/>
</dbReference>
<dbReference type="PANTHER" id="PTHR43270:SF4">
    <property type="entry name" value="CARNOSINE DIPEPTIDASE 2, ISOFORM A"/>
    <property type="match status" value="1"/>
</dbReference>
<dbReference type="InterPro" id="IPR051458">
    <property type="entry name" value="Cyt/Met_Dipeptidase"/>
</dbReference>
<evidence type="ECO:0000256" key="1">
    <source>
        <dbReference type="ARBA" id="ARBA00022670"/>
    </source>
</evidence>
<keyword evidence="3" id="KW-0378">Hydrolase</keyword>
<dbReference type="AlphaFoldDB" id="A0A183BVH7"/>
<feature type="domain" description="Peptidase M20 dimerisation" evidence="4">
    <location>
        <begin position="166"/>
        <end position="314"/>
    </location>
</feature>
<name>A0A183BVH7_GLOPA</name>
<dbReference type="SUPFAM" id="SSF53187">
    <property type="entry name" value="Zn-dependent exopeptidases"/>
    <property type="match status" value="1"/>
</dbReference>
<keyword evidence="2" id="KW-0479">Metal-binding</keyword>
<proteinExistence type="predicted"/>